<keyword evidence="4" id="KW-0560">Oxidoreductase</keyword>
<dbReference type="InterPro" id="IPR011032">
    <property type="entry name" value="GroES-like_sf"/>
</dbReference>
<dbReference type="STRING" id="661478.OP10G_2436"/>
<dbReference type="Gene3D" id="3.90.180.10">
    <property type="entry name" value="Medium-chain alcohol dehydrogenases, catalytic domain"/>
    <property type="match status" value="1"/>
</dbReference>
<dbReference type="FunFam" id="3.40.50.720:FF:000003">
    <property type="entry name" value="S-(hydroxymethyl)glutathione dehydrogenase"/>
    <property type="match status" value="1"/>
</dbReference>
<comment type="cofactor">
    <cofactor evidence="1 6">
        <name>Zn(2+)</name>
        <dbReference type="ChEBI" id="CHEBI:29105"/>
    </cofactor>
</comment>
<dbReference type="Proteomes" id="UP000027982">
    <property type="component" value="Chromosome"/>
</dbReference>
<evidence type="ECO:0000256" key="5">
    <source>
        <dbReference type="ARBA" id="ARBA00023027"/>
    </source>
</evidence>
<dbReference type="Pfam" id="PF08240">
    <property type="entry name" value="ADH_N"/>
    <property type="match status" value="1"/>
</dbReference>
<keyword evidence="3 6" id="KW-0862">Zinc</keyword>
<dbReference type="GO" id="GO:0005829">
    <property type="term" value="C:cytosol"/>
    <property type="evidence" value="ECO:0007669"/>
    <property type="project" value="TreeGrafter"/>
</dbReference>
<dbReference type="RefSeq" id="WP_025225637.1">
    <property type="nucleotide sequence ID" value="NZ_CP007139.1"/>
</dbReference>
<evidence type="ECO:0000256" key="4">
    <source>
        <dbReference type="ARBA" id="ARBA00023002"/>
    </source>
</evidence>
<dbReference type="OrthoDB" id="9770544at2"/>
<feature type="domain" description="Enoyl reductase (ER)" evidence="7">
    <location>
        <begin position="12"/>
        <end position="364"/>
    </location>
</feature>
<evidence type="ECO:0000256" key="6">
    <source>
        <dbReference type="RuleBase" id="RU361277"/>
    </source>
</evidence>
<keyword evidence="9" id="KW-1185">Reference proteome</keyword>
<dbReference type="Pfam" id="PF00107">
    <property type="entry name" value="ADH_zinc_N"/>
    <property type="match status" value="1"/>
</dbReference>
<dbReference type="PANTHER" id="PTHR43880">
    <property type="entry name" value="ALCOHOL DEHYDROGENASE"/>
    <property type="match status" value="1"/>
</dbReference>
<dbReference type="InterPro" id="IPR013149">
    <property type="entry name" value="ADH-like_C"/>
</dbReference>
<dbReference type="GO" id="GO:0046294">
    <property type="term" value="P:formaldehyde catabolic process"/>
    <property type="evidence" value="ECO:0007669"/>
    <property type="project" value="TreeGrafter"/>
</dbReference>
<name>A0A068NW17_FIMGI</name>
<dbReference type="Gene3D" id="3.40.50.720">
    <property type="entry name" value="NAD(P)-binding Rossmann-like Domain"/>
    <property type="match status" value="1"/>
</dbReference>
<dbReference type="InterPro" id="IPR020843">
    <property type="entry name" value="ER"/>
</dbReference>
<proteinExistence type="inferred from homology"/>
<dbReference type="AlphaFoldDB" id="A0A068NW17"/>
<protein>
    <submittedName>
        <fullName evidence="8">Zinc-containing alcohol dehydrogenase</fullName>
    </submittedName>
</protein>
<evidence type="ECO:0000259" key="7">
    <source>
        <dbReference type="SMART" id="SM00829"/>
    </source>
</evidence>
<comment type="similarity">
    <text evidence="6">Belongs to the zinc-containing alcohol dehydrogenase family.</text>
</comment>
<dbReference type="HOGENOM" id="CLU_026673_14_0_0"/>
<accession>A0A068NW17</accession>
<dbReference type="InterPro" id="IPR036291">
    <property type="entry name" value="NAD(P)-bd_dom_sf"/>
</dbReference>
<dbReference type="SMART" id="SM00829">
    <property type="entry name" value="PKS_ER"/>
    <property type="match status" value="1"/>
</dbReference>
<reference evidence="8 9" key="1">
    <citation type="journal article" date="2014" name="PLoS ONE">
        <title>The first complete genome sequence of the class fimbriimonadia in the phylum armatimonadetes.</title>
        <authorList>
            <person name="Hu Z.Y."/>
            <person name="Wang Y.Z."/>
            <person name="Im W.T."/>
            <person name="Wang S.Y."/>
            <person name="Zhao G.P."/>
            <person name="Zheng H.J."/>
            <person name="Quan Z.X."/>
        </authorList>
    </citation>
    <scope>NUCLEOTIDE SEQUENCE [LARGE SCALE GENOMIC DNA]</scope>
    <source>
        <strain evidence="8">Gsoil 348</strain>
    </source>
</reference>
<keyword evidence="5" id="KW-0520">NAD</keyword>
<evidence type="ECO:0000313" key="8">
    <source>
        <dbReference type="EMBL" id="AIE85804.1"/>
    </source>
</evidence>
<dbReference type="CDD" id="cd08279">
    <property type="entry name" value="Zn_ADH_class_III"/>
    <property type="match status" value="1"/>
</dbReference>
<evidence type="ECO:0000256" key="2">
    <source>
        <dbReference type="ARBA" id="ARBA00022723"/>
    </source>
</evidence>
<dbReference type="PANTHER" id="PTHR43880:SF12">
    <property type="entry name" value="ALCOHOL DEHYDROGENASE CLASS-3"/>
    <property type="match status" value="1"/>
</dbReference>
<evidence type="ECO:0000256" key="1">
    <source>
        <dbReference type="ARBA" id="ARBA00001947"/>
    </source>
</evidence>
<keyword evidence="2 6" id="KW-0479">Metal-binding</keyword>
<dbReference type="SUPFAM" id="SSF50129">
    <property type="entry name" value="GroES-like"/>
    <property type="match status" value="2"/>
</dbReference>
<dbReference type="InterPro" id="IPR013154">
    <property type="entry name" value="ADH-like_N"/>
</dbReference>
<dbReference type="SUPFAM" id="SSF51735">
    <property type="entry name" value="NAD(P)-binding Rossmann-fold domains"/>
    <property type="match status" value="1"/>
</dbReference>
<dbReference type="KEGG" id="fgi:OP10G_2436"/>
<dbReference type="InterPro" id="IPR002328">
    <property type="entry name" value="ADH_Zn_CS"/>
</dbReference>
<dbReference type="PROSITE" id="PS00059">
    <property type="entry name" value="ADH_ZINC"/>
    <property type="match status" value="1"/>
</dbReference>
<sequence>MKIKAAVFRSAGVPFSVETLDLESPRAGEVLVRIRAVGVCHSDWHLMTGATQHPLPAVPGHEGAGVVEAIGERVGAVSVGDHVALNWAPNCGECFYCQHGRPSLCAAYVEPIWAGTMLDDTTRLSQNGEPVYHFSALACFAEHAVVPQECCVPMPKELPFPIAAVIGCAVTTGVGSVLNTAKVPAGSSVAVFGAGGVGLSTIMGARVAGAARIIAVDVSEEKLTFARGFGATDGLTAGPGVVAAIQSMTEGRGADFVFEAVGIPSVQEQCLEAVRPGGTVVFSGISPMGSATNLPGAVLTRQEKTVMGSYYGTSHAPRDFPLYAEMYRHGQLDLDRLISRTYLLEEINEAYADMLGGQGGRGVVVFP</sequence>
<organism evidence="8 9">
    <name type="scientific">Fimbriimonas ginsengisoli Gsoil 348</name>
    <dbReference type="NCBI Taxonomy" id="661478"/>
    <lineage>
        <taxon>Bacteria</taxon>
        <taxon>Bacillati</taxon>
        <taxon>Armatimonadota</taxon>
        <taxon>Fimbriimonadia</taxon>
        <taxon>Fimbriimonadales</taxon>
        <taxon>Fimbriimonadaceae</taxon>
        <taxon>Fimbriimonas</taxon>
    </lineage>
</organism>
<dbReference type="EMBL" id="CP007139">
    <property type="protein sequence ID" value="AIE85804.1"/>
    <property type="molecule type" value="Genomic_DNA"/>
</dbReference>
<gene>
    <name evidence="8" type="ORF">OP10G_2436</name>
</gene>
<dbReference type="GO" id="GO:0051903">
    <property type="term" value="F:S-(hydroxymethyl)glutathione dehydrogenase [NAD(P)+] activity"/>
    <property type="evidence" value="ECO:0007669"/>
    <property type="project" value="TreeGrafter"/>
</dbReference>
<evidence type="ECO:0000256" key="3">
    <source>
        <dbReference type="ARBA" id="ARBA00022833"/>
    </source>
</evidence>
<evidence type="ECO:0000313" key="9">
    <source>
        <dbReference type="Proteomes" id="UP000027982"/>
    </source>
</evidence>
<dbReference type="eggNOG" id="COG1062">
    <property type="taxonomic scope" value="Bacteria"/>
</dbReference>
<dbReference type="GO" id="GO:0008270">
    <property type="term" value="F:zinc ion binding"/>
    <property type="evidence" value="ECO:0007669"/>
    <property type="project" value="InterPro"/>
</dbReference>